<organism evidence="1 2">
    <name type="scientific">Schaedlerella arabinosiphila</name>
    <dbReference type="NCBI Taxonomy" id="2044587"/>
    <lineage>
        <taxon>Bacteria</taxon>
        <taxon>Bacillati</taxon>
        <taxon>Bacillota</taxon>
        <taxon>Clostridia</taxon>
        <taxon>Lachnospirales</taxon>
        <taxon>Lachnospiraceae</taxon>
        <taxon>Schaedlerella</taxon>
    </lineage>
</organism>
<evidence type="ECO:0000313" key="2">
    <source>
        <dbReference type="Proteomes" id="UP000474104"/>
    </source>
</evidence>
<comment type="caution">
    <text evidence="1">The sequence shown here is derived from an EMBL/GenBank/DDBJ whole genome shotgun (WGS) entry which is preliminary data.</text>
</comment>
<evidence type="ECO:0000313" key="1">
    <source>
        <dbReference type="EMBL" id="NDO69939.1"/>
    </source>
</evidence>
<reference evidence="1 2" key="1">
    <citation type="submission" date="2019-07" db="EMBL/GenBank/DDBJ databases">
        <title>Draft genome sequences of 15 bacterial species constituting the stable defined intestinal microbiota of the GM15 gnotobiotic mouse model.</title>
        <authorList>
            <person name="Elie C."/>
            <person name="Mathieu A."/>
            <person name="Saliou A."/>
            <person name="Darnaud M."/>
            <person name="Leulier F."/>
            <person name="Tamellini A."/>
        </authorList>
    </citation>
    <scope>NUCLEOTIDE SEQUENCE [LARGE SCALE GENOMIC DNA]</scope>
    <source>
        <strain evidence="2">ASF 502</strain>
    </source>
</reference>
<gene>
    <name evidence="1" type="ORF">FMM80_15170</name>
</gene>
<dbReference type="OrthoDB" id="9861720at2"/>
<dbReference type="AlphaFoldDB" id="A0A9X5H6V7"/>
<proteinExistence type="predicted"/>
<name>A0A9X5H6V7_9FIRM</name>
<dbReference type="Proteomes" id="UP000474104">
    <property type="component" value="Unassembled WGS sequence"/>
</dbReference>
<dbReference type="EMBL" id="VIRB01000089">
    <property type="protein sequence ID" value="NDO69939.1"/>
    <property type="molecule type" value="Genomic_DNA"/>
</dbReference>
<accession>A0A9X5H6V7</accession>
<protein>
    <submittedName>
        <fullName evidence="1">Uncharacterized protein</fullName>
    </submittedName>
</protein>
<sequence>MKTISLLNLKGRVVKSFSLKEVLLSGYFIDFMKKSRYTVISGCGKRFKNCLKEESIWHLQAQWSVIC</sequence>